<gene>
    <name evidence="3" type="ORF">GQ607_014327</name>
</gene>
<evidence type="ECO:0000313" key="4">
    <source>
        <dbReference type="Proteomes" id="UP000434172"/>
    </source>
</evidence>
<accession>A0A8H3W0P1</accession>
<evidence type="ECO:0000259" key="2">
    <source>
        <dbReference type="Pfam" id="PF06985"/>
    </source>
</evidence>
<organism evidence="3 4">
    <name type="scientific">Colletotrichum asianum</name>
    <dbReference type="NCBI Taxonomy" id="702518"/>
    <lineage>
        <taxon>Eukaryota</taxon>
        <taxon>Fungi</taxon>
        <taxon>Dikarya</taxon>
        <taxon>Ascomycota</taxon>
        <taxon>Pezizomycotina</taxon>
        <taxon>Sordariomycetes</taxon>
        <taxon>Hypocreomycetidae</taxon>
        <taxon>Glomerellales</taxon>
        <taxon>Glomerellaceae</taxon>
        <taxon>Colletotrichum</taxon>
        <taxon>Colletotrichum gloeosporioides species complex</taxon>
    </lineage>
</organism>
<evidence type="ECO:0000256" key="1">
    <source>
        <dbReference type="SAM" id="MobiDB-lite"/>
    </source>
</evidence>
<feature type="domain" description="Heterokaryon incompatibility" evidence="2">
    <location>
        <begin position="50"/>
        <end position="245"/>
    </location>
</feature>
<sequence>MEFPSEVGYRYKPLSATDSIRLLRISRADDQPHGLLLSLKEAQLDAQPEFVALSYTWNLPEYINRENWRDQECGETIKVVCDGKAMTVSENLFNFLCAALDASEAGNIAQMKLVAKVNELLKDLPLWIDAFCINQTDAEEKRHQVLLMHRIYAAAKNVIIWLGPAQPHPDVLWVHDKFIPAISKLTRSRPDFVKRHLKKDATCSSVETVEELGPELCARWHSAWLHLVTYIDRQCWFDRGWIVQEVALSDPAGVYICCGRSVLSWKRLAAFAQFLQDIEWSYIIGEHEEDITRNLRSSENKRVVYPEQFSTRVLKISKARTSLAEVAHETGILMDGESIWNATLEQGWLNCANFLIHSLRSSRFGDPRDHINGCLGMLSILLPQGCEGPIVPNYDVTVEELFTSTAGVFMKKSPLLIELSRFEKRSSRRYSKLPSWVPDYSVEKIRHPVGKWNSINRYLDMSISELKETQNKLWGRDLRRPKLVGSALHVYGFMLDTVFEAGTDEPFGWESRIVQALLDNSGPKTADYNGFWKAMATAYREVNKLDYNTSLTDVLKGFCPISENTWQQGTSQRTRKVPPPGWVLKPLDTVSMELLDRKIYSTEGDELGLGPLTVREEDEVWLLEGARTPCVLRRVAPISGHNPQNEDGPDAYEFVEQKIAPRGNRTPGSPTLLDGNGEFYH</sequence>
<dbReference type="AlphaFoldDB" id="A0A8H3W0P1"/>
<dbReference type="OrthoDB" id="4476201at2759"/>
<comment type="caution">
    <text evidence="3">The sequence shown here is derived from an EMBL/GenBank/DDBJ whole genome shotgun (WGS) entry which is preliminary data.</text>
</comment>
<reference evidence="3 4" key="1">
    <citation type="submission" date="2019-12" db="EMBL/GenBank/DDBJ databases">
        <title>A genome sequence resource for the geographically widespread anthracnose pathogen Colletotrichum asianum.</title>
        <authorList>
            <person name="Meng Y."/>
        </authorList>
    </citation>
    <scope>NUCLEOTIDE SEQUENCE [LARGE SCALE GENOMIC DNA]</scope>
    <source>
        <strain evidence="3 4">ICMP 18580</strain>
    </source>
</reference>
<dbReference type="PANTHER" id="PTHR24148">
    <property type="entry name" value="ANKYRIN REPEAT DOMAIN-CONTAINING PROTEIN 39 HOMOLOG-RELATED"/>
    <property type="match status" value="1"/>
</dbReference>
<protein>
    <submittedName>
        <fullName evidence="3">Heterokaryon incompatibility protein</fullName>
    </submittedName>
</protein>
<dbReference type="PANTHER" id="PTHR24148:SF64">
    <property type="entry name" value="HETEROKARYON INCOMPATIBILITY DOMAIN-CONTAINING PROTEIN"/>
    <property type="match status" value="1"/>
</dbReference>
<dbReference type="EMBL" id="WOWK01000110">
    <property type="protein sequence ID" value="KAF0318409.1"/>
    <property type="molecule type" value="Genomic_DNA"/>
</dbReference>
<dbReference type="InterPro" id="IPR010730">
    <property type="entry name" value="HET"/>
</dbReference>
<dbReference type="InterPro" id="IPR052895">
    <property type="entry name" value="HetReg/Transcr_Mod"/>
</dbReference>
<feature type="region of interest" description="Disordered" evidence="1">
    <location>
        <begin position="659"/>
        <end position="681"/>
    </location>
</feature>
<proteinExistence type="predicted"/>
<name>A0A8H3W0P1_9PEZI</name>
<dbReference type="Pfam" id="PF06985">
    <property type="entry name" value="HET"/>
    <property type="match status" value="1"/>
</dbReference>
<evidence type="ECO:0000313" key="3">
    <source>
        <dbReference type="EMBL" id="KAF0318409.1"/>
    </source>
</evidence>
<keyword evidence="4" id="KW-1185">Reference proteome</keyword>
<dbReference type="Proteomes" id="UP000434172">
    <property type="component" value="Unassembled WGS sequence"/>
</dbReference>